<organism evidence="6 7">
    <name type="scientific">Aquariibacter lacus</name>
    <dbReference type="NCBI Taxonomy" id="2801332"/>
    <lineage>
        <taxon>Bacteria</taxon>
        <taxon>Pseudomonadati</taxon>
        <taxon>Pseudomonadota</taxon>
        <taxon>Betaproteobacteria</taxon>
        <taxon>Burkholderiales</taxon>
        <taxon>Sphaerotilaceae</taxon>
        <taxon>Aquariibacter</taxon>
    </lineage>
</organism>
<dbReference type="RefSeq" id="WP_201826119.1">
    <property type="nucleotide sequence ID" value="NZ_JAERRA010000001.1"/>
</dbReference>
<evidence type="ECO:0000256" key="2">
    <source>
        <dbReference type="ARBA" id="ARBA00022908"/>
    </source>
</evidence>
<accession>A0A9X1BNM8</accession>
<dbReference type="CDD" id="cd00801">
    <property type="entry name" value="INT_P4_C"/>
    <property type="match status" value="1"/>
</dbReference>
<dbReference type="InterPro" id="IPR053876">
    <property type="entry name" value="Phage_int_M"/>
</dbReference>
<evidence type="ECO:0000259" key="5">
    <source>
        <dbReference type="PROSITE" id="PS51898"/>
    </source>
</evidence>
<keyword evidence="4" id="KW-0233">DNA recombination</keyword>
<dbReference type="Gene3D" id="3.30.160.390">
    <property type="entry name" value="Integrase, DNA-binding domain"/>
    <property type="match status" value="1"/>
</dbReference>
<gene>
    <name evidence="6" type="ORF">JI742_10015</name>
</gene>
<dbReference type="GO" id="GO:0003677">
    <property type="term" value="F:DNA binding"/>
    <property type="evidence" value="ECO:0007669"/>
    <property type="project" value="UniProtKB-KW"/>
</dbReference>
<dbReference type="PANTHER" id="PTHR30629">
    <property type="entry name" value="PROPHAGE INTEGRASE"/>
    <property type="match status" value="1"/>
</dbReference>
<dbReference type="PROSITE" id="PS51898">
    <property type="entry name" value="TYR_RECOMBINASE"/>
    <property type="match status" value="1"/>
</dbReference>
<evidence type="ECO:0000256" key="4">
    <source>
        <dbReference type="ARBA" id="ARBA00023172"/>
    </source>
</evidence>
<dbReference type="AlphaFoldDB" id="A0A9X1BNM8"/>
<keyword evidence="2" id="KW-0229">DNA integration</keyword>
<name>A0A9X1BNM8_9BURK</name>
<dbReference type="InterPro" id="IPR010998">
    <property type="entry name" value="Integrase_recombinase_N"/>
</dbReference>
<dbReference type="GO" id="GO:0006310">
    <property type="term" value="P:DNA recombination"/>
    <property type="evidence" value="ECO:0007669"/>
    <property type="project" value="UniProtKB-KW"/>
</dbReference>
<evidence type="ECO:0000256" key="3">
    <source>
        <dbReference type="ARBA" id="ARBA00023125"/>
    </source>
</evidence>
<comment type="similarity">
    <text evidence="1">Belongs to the 'phage' integrase family.</text>
</comment>
<dbReference type="InterPro" id="IPR050808">
    <property type="entry name" value="Phage_Integrase"/>
</dbReference>
<dbReference type="Pfam" id="PF00589">
    <property type="entry name" value="Phage_integrase"/>
    <property type="match status" value="1"/>
</dbReference>
<dbReference type="Pfam" id="PF13356">
    <property type="entry name" value="Arm-DNA-bind_3"/>
    <property type="match status" value="1"/>
</dbReference>
<dbReference type="Proteomes" id="UP000643207">
    <property type="component" value="Unassembled WGS sequence"/>
</dbReference>
<evidence type="ECO:0000313" key="6">
    <source>
        <dbReference type="EMBL" id="MBL0720225.1"/>
    </source>
</evidence>
<protein>
    <submittedName>
        <fullName evidence="6">Integrase arm-type DNA-binding domain-containing protein</fullName>
    </submittedName>
</protein>
<dbReference type="GO" id="GO:0015074">
    <property type="term" value="P:DNA integration"/>
    <property type="evidence" value="ECO:0007669"/>
    <property type="project" value="UniProtKB-KW"/>
</dbReference>
<dbReference type="EMBL" id="JAERRA010000001">
    <property type="protein sequence ID" value="MBL0720225.1"/>
    <property type="molecule type" value="Genomic_DNA"/>
</dbReference>
<dbReference type="InterPro" id="IPR013762">
    <property type="entry name" value="Integrase-like_cat_sf"/>
</dbReference>
<dbReference type="InterPro" id="IPR002104">
    <property type="entry name" value="Integrase_catalytic"/>
</dbReference>
<evidence type="ECO:0000313" key="7">
    <source>
        <dbReference type="Proteomes" id="UP000643207"/>
    </source>
</evidence>
<keyword evidence="3 6" id="KW-0238">DNA-binding</keyword>
<evidence type="ECO:0000256" key="1">
    <source>
        <dbReference type="ARBA" id="ARBA00008857"/>
    </source>
</evidence>
<proteinExistence type="inferred from homology"/>
<dbReference type="Gene3D" id="1.10.443.10">
    <property type="entry name" value="Intergrase catalytic core"/>
    <property type="match status" value="1"/>
</dbReference>
<reference evidence="6 7" key="1">
    <citation type="submission" date="2021-01" db="EMBL/GenBank/DDBJ databases">
        <title>Piscinibacter sp. Jin2 Genome sequencing and assembly.</title>
        <authorList>
            <person name="Kim I."/>
        </authorList>
    </citation>
    <scope>NUCLEOTIDE SEQUENCE [LARGE SCALE GENOMIC DNA]</scope>
    <source>
        <strain evidence="6 7">Jin2</strain>
    </source>
</reference>
<dbReference type="SUPFAM" id="SSF56349">
    <property type="entry name" value="DNA breaking-rejoining enzymes"/>
    <property type="match status" value="1"/>
</dbReference>
<keyword evidence="7" id="KW-1185">Reference proteome</keyword>
<feature type="domain" description="Tyr recombinase" evidence="5">
    <location>
        <begin position="201"/>
        <end position="376"/>
    </location>
</feature>
<dbReference type="Gene3D" id="1.10.150.130">
    <property type="match status" value="1"/>
</dbReference>
<comment type="caution">
    <text evidence="6">The sequence shown here is derived from an EMBL/GenBank/DDBJ whole genome shotgun (WGS) entry which is preliminary data.</text>
</comment>
<dbReference type="InterPro" id="IPR025166">
    <property type="entry name" value="Integrase_DNA_bind_dom"/>
</dbReference>
<dbReference type="InterPro" id="IPR011010">
    <property type="entry name" value="DNA_brk_join_enz"/>
</dbReference>
<sequence length="389" mass="43788">MPTNTLTDAGCKAIKPGPKASKHFDGGGLYLWVSPSGAKVWRLAYRLAGKPQTMSLGPYPLIGLAAARAKRDEVRRALLEGQDPMQDRRKAPPAELTLRQACLDYWDGRKDASEGYLLNVRRALERHVYPHVGELPLSRVDRDAVLDVLLRMDRAGLHVYVRKVRLWVSLALDRQVELGKMPLNPCALIKPDKVLGRAKVQHFAALELHEVPALLQRLALEGPLPSAQACRLLALTWVRTGELRAMRWDEVDGDLWRIPAARMKMDRDHLVPLSRQALAVLAELRAVHRGGPYVFPGDRTTARPMSENAVLYLLHRIGYKGRMTGHGWRTVASTWANEAGYRPDAIERQLAHAPDDDVRAAYNRAEYLPERRGMLQAWGDWVETCLLLK</sequence>
<dbReference type="InterPro" id="IPR038488">
    <property type="entry name" value="Integrase_DNA-bd_sf"/>
</dbReference>
<dbReference type="PANTHER" id="PTHR30629:SF2">
    <property type="entry name" value="PROPHAGE INTEGRASE INTS-RELATED"/>
    <property type="match status" value="1"/>
</dbReference>
<dbReference type="Pfam" id="PF22022">
    <property type="entry name" value="Phage_int_M"/>
    <property type="match status" value="1"/>
</dbReference>